<comment type="similarity">
    <text evidence="2 5">Belongs to the RecX family.</text>
</comment>
<protein>
    <recommendedName>
        <fullName evidence="3 5">Regulatory protein RecX</fullName>
    </recommendedName>
</protein>
<feature type="domain" description="RecX third three-helical" evidence="7">
    <location>
        <begin position="165"/>
        <end position="212"/>
    </location>
</feature>
<reference evidence="8 9" key="1">
    <citation type="journal article" date="2016" name="Nat. Commun.">
        <title>Thousands of microbial genomes shed light on interconnected biogeochemical processes in an aquifer system.</title>
        <authorList>
            <person name="Anantharaman K."/>
            <person name="Brown C.T."/>
            <person name="Hug L.A."/>
            <person name="Sharon I."/>
            <person name="Castelle C.J."/>
            <person name="Probst A.J."/>
            <person name="Thomas B.C."/>
            <person name="Singh A."/>
            <person name="Wilkins M.J."/>
            <person name="Karaoz U."/>
            <person name="Brodie E.L."/>
            <person name="Williams K.H."/>
            <person name="Hubbard S.S."/>
            <person name="Banfield J.F."/>
        </authorList>
    </citation>
    <scope>NUCLEOTIDE SEQUENCE [LARGE SCALE GENOMIC DNA]</scope>
</reference>
<evidence type="ECO:0000259" key="6">
    <source>
        <dbReference type="Pfam" id="PF02631"/>
    </source>
</evidence>
<dbReference type="PANTHER" id="PTHR33602">
    <property type="entry name" value="REGULATORY PROTEIN RECX FAMILY PROTEIN"/>
    <property type="match status" value="1"/>
</dbReference>
<evidence type="ECO:0000313" key="9">
    <source>
        <dbReference type="Proteomes" id="UP000178659"/>
    </source>
</evidence>
<dbReference type="Pfam" id="PF02631">
    <property type="entry name" value="RecX_HTH2"/>
    <property type="match status" value="1"/>
</dbReference>
<dbReference type="Proteomes" id="UP000178659">
    <property type="component" value="Unassembled WGS sequence"/>
</dbReference>
<evidence type="ECO:0000256" key="4">
    <source>
        <dbReference type="ARBA" id="ARBA00022490"/>
    </source>
</evidence>
<dbReference type="GO" id="GO:0005737">
    <property type="term" value="C:cytoplasm"/>
    <property type="evidence" value="ECO:0007669"/>
    <property type="project" value="UniProtKB-SubCell"/>
</dbReference>
<dbReference type="HAMAP" id="MF_01114">
    <property type="entry name" value="RecX"/>
    <property type="match status" value="1"/>
</dbReference>
<name>A0A1G1VD19_9BACT</name>
<comment type="caution">
    <text evidence="8">The sequence shown here is derived from an EMBL/GenBank/DDBJ whole genome shotgun (WGS) entry which is preliminary data.</text>
</comment>
<evidence type="ECO:0000256" key="3">
    <source>
        <dbReference type="ARBA" id="ARBA00018111"/>
    </source>
</evidence>
<evidence type="ECO:0000259" key="7">
    <source>
        <dbReference type="Pfam" id="PF21981"/>
    </source>
</evidence>
<evidence type="ECO:0000256" key="1">
    <source>
        <dbReference type="ARBA" id="ARBA00004496"/>
    </source>
</evidence>
<proteinExistence type="inferred from homology"/>
<dbReference type="GO" id="GO:0006282">
    <property type="term" value="P:regulation of DNA repair"/>
    <property type="evidence" value="ECO:0007669"/>
    <property type="project" value="UniProtKB-UniRule"/>
</dbReference>
<dbReference type="AlphaFoldDB" id="A0A1G1VD19"/>
<evidence type="ECO:0000256" key="5">
    <source>
        <dbReference type="HAMAP-Rule" id="MF_01114"/>
    </source>
</evidence>
<organism evidence="8 9">
    <name type="scientific">Candidatus Blackburnbacteria bacterium RIFCSPLOWO2_01_FULL_40_20</name>
    <dbReference type="NCBI Taxonomy" id="1797519"/>
    <lineage>
        <taxon>Bacteria</taxon>
        <taxon>Candidatus Blackburniibacteriota</taxon>
    </lineage>
</organism>
<dbReference type="EMBL" id="MHCC01000017">
    <property type="protein sequence ID" value="OGY13314.1"/>
    <property type="molecule type" value="Genomic_DNA"/>
</dbReference>
<dbReference type="InterPro" id="IPR036388">
    <property type="entry name" value="WH-like_DNA-bd_sf"/>
</dbReference>
<comment type="subcellular location">
    <subcellularLocation>
        <location evidence="1 5">Cytoplasm</location>
    </subcellularLocation>
</comment>
<dbReference type="PANTHER" id="PTHR33602:SF1">
    <property type="entry name" value="REGULATORY PROTEIN RECX FAMILY PROTEIN"/>
    <property type="match status" value="1"/>
</dbReference>
<evidence type="ECO:0000256" key="2">
    <source>
        <dbReference type="ARBA" id="ARBA00009695"/>
    </source>
</evidence>
<dbReference type="InterPro" id="IPR053925">
    <property type="entry name" value="RecX_HTH_3rd"/>
</dbReference>
<accession>A0A1G1VD19</accession>
<keyword evidence="4 5" id="KW-0963">Cytoplasm</keyword>
<feature type="domain" description="RecX second three-helical" evidence="6">
    <location>
        <begin position="118"/>
        <end position="159"/>
    </location>
</feature>
<dbReference type="Pfam" id="PF21981">
    <property type="entry name" value="RecX_HTH3"/>
    <property type="match status" value="1"/>
</dbReference>
<dbReference type="InterPro" id="IPR003783">
    <property type="entry name" value="Regulatory_RecX"/>
</dbReference>
<dbReference type="Gene3D" id="1.10.10.10">
    <property type="entry name" value="Winged helix-like DNA-binding domain superfamily/Winged helix DNA-binding domain"/>
    <property type="match status" value="3"/>
</dbReference>
<dbReference type="InterPro" id="IPR053924">
    <property type="entry name" value="RecX_HTH_2nd"/>
</dbReference>
<evidence type="ECO:0000313" key="8">
    <source>
        <dbReference type="EMBL" id="OGY13314.1"/>
    </source>
</evidence>
<gene>
    <name evidence="5" type="primary">recX</name>
    <name evidence="8" type="ORF">A3A77_02705</name>
</gene>
<sequence length="215" mass="24950">MSTITHIKQQKDKSRANVYLDGKFAFGVTLEELLKHGLKVGKELASLQIEKIKGTDHKERVYGNAVKFAMMRPRSEKEIRQWFKRTLLRSRQNVGASEGQGNIEDDVFNRLKNLELVDDLKFAQWWVEQRLTFRQKSKRVIGLELKSKGVSDDIIKEVLLQIDTDQEVELAKKIVEKKLRVLGSFPEDKRREKLIGALARRGFSWETIKKVVDVD</sequence>
<comment type="function">
    <text evidence="5">Modulates RecA activity.</text>
</comment>